<dbReference type="PROSITE" id="PS00518">
    <property type="entry name" value="ZF_RING_1"/>
    <property type="match status" value="1"/>
</dbReference>
<dbReference type="SMART" id="SM00184">
    <property type="entry name" value="RING"/>
    <property type="match status" value="1"/>
</dbReference>
<evidence type="ECO:0000313" key="8">
    <source>
        <dbReference type="EMBL" id="KAJ7734615.1"/>
    </source>
</evidence>
<evidence type="ECO:0000256" key="5">
    <source>
        <dbReference type="SAM" id="Coils"/>
    </source>
</evidence>
<feature type="domain" description="RING-type" evidence="7">
    <location>
        <begin position="146"/>
        <end position="196"/>
    </location>
</feature>
<keyword evidence="9" id="KW-1185">Reference proteome</keyword>
<dbReference type="Gene3D" id="3.30.40.10">
    <property type="entry name" value="Zinc/RING finger domain, C3HC4 (zinc finger)"/>
    <property type="match status" value="1"/>
</dbReference>
<keyword evidence="6" id="KW-1133">Transmembrane helix</keyword>
<dbReference type="InterPro" id="IPR017907">
    <property type="entry name" value="Znf_RING_CS"/>
</dbReference>
<dbReference type="InterPro" id="IPR001841">
    <property type="entry name" value="Znf_RING"/>
</dbReference>
<evidence type="ECO:0000256" key="6">
    <source>
        <dbReference type="SAM" id="Phobius"/>
    </source>
</evidence>
<comment type="caution">
    <text evidence="8">The sequence shown here is derived from an EMBL/GenBank/DDBJ whole genome shotgun (WGS) entry which is preliminary data.</text>
</comment>
<proteinExistence type="predicted"/>
<dbReference type="SUPFAM" id="SSF57850">
    <property type="entry name" value="RING/U-box"/>
    <property type="match status" value="1"/>
</dbReference>
<evidence type="ECO:0000256" key="2">
    <source>
        <dbReference type="ARBA" id="ARBA00022771"/>
    </source>
</evidence>
<evidence type="ECO:0000259" key="7">
    <source>
        <dbReference type="PROSITE" id="PS50089"/>
    </source>
</evidence>
<evidence type="ECO:0000256" key="1">
    <source>
        <dbReference type="ARBA" id="ARBA00022723"/>
    </source>
</evidence>
<dbReference type="InterPro" id="IPR013083">
    <property type="entry name" value="Znf_RING/FYVE/PHD"/>
</dbReference>
<dbReference type="InterPro" id="IPR018957">
    <property type="entry name" value="Znf_C3HC4_RING-type"/>
</dbReference>
<dbReference type="PROSITE" id="PS50089">
    <property type="entry name" value="ZF_RING_2"/>
    <property type="match status" value="1"/>
</dbReference>
<feature type="transmembrane region" description="Helical" evidence="6">
    <location>
        <begin position="12"/>
        <end position="35"/>
    </location>
</feature>
<accession>A0AAD7I4Z0</accession>
<keyword evidence="2 4" id="KW-0863">Zinc-finger</keyword>
<sequence>MIASIPQSAVIGILTCLIVVVFVFLNTFAICLHSMDLQFGNSTIPPGYEPTDADMSNPVVQSLCNMLTHTEHKLHLIERAKTEYERVTESQTSRLRLKLADTKLHLQEAKDSIRELETRNSGALCKAVIERQKHQRLVAMQCEFTCGICLNLLNAPDVFVQCGHSYCHTCILELLKASISPPIDLSIRSRKCPFCRCLVSEVPIANYALEGAIEALIKAQIFERAPAVDRLPDDYKKYFPKIRFDRTPRASVAGAHRQLRELPHHRCNAHSYHSSRVTFSRHSHRTLAGEEEWDTSAWSSNAYHANQAGEQEWDTGAWSSNAYSGFCS</sequence>
<keyword evidence="5" id="KW-0175">Coiled coil</keyword>
<name>A0AAD7I4Z0_9AGAR</name>
<dbReference type="AlphaFoldDB" id="A0AAD7I4Z0"/>
<evidence type="ECO:0000313" key="9">
    <source>
        <dbReference type="Proteomes" id="UP001215598"/>
    </source>
</evidence>
<keyword evidence="1" id="KW-0479">Metal-binding</keyword>
<keyword evidence="6" id="KW-0472">Membrane</keyword>
<dbReference type="Pfam" id="PF00097">
    <property type="entry name" value="zf-C3HC4"/>
    <property type="match status" value="1"/>
</dbReference>
<protein>
    <recommendedName>
        <fullName evidence="7">RING-type domain-containing protein</fullName>
    </recommendedName>
</protein>
<organism evidence="8 9">
    <name type="scientific">Mycena metata</name>
    <dbReference type="NCBI Taxonomy" id="1033252"/>
    <lineage>
        <taxon>Eukaryota</taxon>
        <taxon>Fungi</taxon>
        <taxon>Dikarya</taxon>
        <taxon>Basidiomycota</taxon>
        <taxon>Agaricomycotina</taxon>
        <taxon>Agaricomycetes</taxon>
        <taxon>Agaricomycetidae</taxon>
        <taxon>Agaricales</taxon>
        <taxon>Marasmiineae</taxon>
        <taxon>Mycenaceae</taxon>
        <taxon>Mycena</taxon>
    </lineage>
</organism>
<reference evidence="8" key="1">
    <citation type="submission" date="2023-03" db="EMBL/GenBank/DDBJ databases">
        <title>Massive genome expansion in bonnet fungi (Mycena s.s.) driven by repeated elements and novel gene families across ecological guilds.</title>
        <authorList>
            <consortium name="Lawrence Berkeley National Laboratory"/>
            <person name="Harder C.B."/>
            <person name="Miyauchi S."/>
            <person name="Viragh M."/>
            <person name="Kuo A."/>
            <person name="Thoen E."/>
            <person name="Andreopoulos B."/>
            <person name="Lu D."/>
            <person name="Skrede I."/>
            <person name="Drula E."/>
            <person name="Henrissat B."/>
            <person name="Morin E."/>
            <person name="Kohler A."/>
            <person name="Barry K."/>
            <person name="LaButti K."/>
            <person name="Morin E."/>
            <person name="Salamov A."/>
            <person name="Lipzen A."/>
            <person name="Mereny Z."/>
            <person name="Hegedus B."/>
            <person name="Baldrian P."/>
            <person name="Stursova M."/>
            <person name="Weitz H."/>
            <person name="Taylor A."/>
            <person name="Grigoriev I.V."/>
            <person name="Nagy L.G."/>
            <person name="Martin F."/>
            <person name="Kauserud H."/>
        </authorList>
    </citation>
    <scope>NUCLEOTIDE SEQUENCE</scope>
    <source>
        <strain evidence="8">CBHHK182m</strain>
    </source>
</reference>
<dbReference type="EMBL" id="JARKIB010000131">
    <property type="protein sequence ID" value="KAJ7734615.1"/>
    <property type="molecule type" value="Genomic_DNA"/>
</dbReference>
<dbReference type="Proteomes" id="UP001215598">
    <property type="component" value="Unassembled WGS sequence"/>
</dbReference>
<keyword evidence="6" id="KW-0812">Transmembrane</keyword>
<feature type="coiled-coil region" evidence="5">
    <location>
        <begin position="99"/>
        <end position="126"/>
    </location>
</feature>
<evidence type="ECO:0000256" key="4">
    <source>
        <dbReference type="PROSITE-ProRule" id="PRU00175"/>
    </source>
</evidence>
<dbReference type="GO" id="GO:0008270">
    <property type="term" value="F:zinc ion binding"/>
    <property type="evidence" value="ECO:0007669"/>
    <property type="project" value="UniProtKB-KW"/>
</dbReference>
<keyword evidence="3" id="KW-0862">Zinc</keyword>
<gene>
    <name evidence="8" type="ORF">B0H16DRAFT_1767105</name>
</gene>
<evidence type="ECO:0000256" key="3">
    <source>
        <dbReference type="ARBA" id="ARBA00022833"/>
    </source>
</evidence>